<dbReference type="Pfam" id="PF12904">
    <property type="entry name" value="Collagen_bind_2"/>
    <property type="match status" value="1"/>
</dbReference>
<dbReference type="Pfam" id="PF22352">
    <property type="entry name" value="K319L-like_PKD"/>
    <property type="match status" value="1"/>
</dbReference>
<dbReference type="InterPro" id="IPR013783">
    <property type="entry name" value="Ig-like_fold"/>
</dbReference>
<dbReference type="Gene3D" id="2.60.40.10">
    <property type="entry name" value="Immunoglobulins"/>
    <property type="match status" value="2"/>
</dbReference>
<evidence type="ECO:0000313" key="6">
    <source>
        <dbReference type="EMBL" id="MFC7335940.1"/>
    </source>
</evidence>
<dbReference type="CDD" id="cd00146">
    <property type="entry name" value="PKD"/>
    <property type="match status" value="1"/>
</dbReference>
<keyword evidence="1 4" id="KW-0732">Signal</keyword>
<keyword evidence="2" id="KW-1015">Disulfide bond</keyword>
<reference evidence="7" key="1">
    <citation type="journal article" date="2019" name="Int. J. Syst. Evol. Microbiol.">
        <title>The Global Catalogue of Microorganisms (GCM) 10K type strain sequencing project: providing services to taxonomists for standard genome sequencing and annotation.</title>
        <authorList>
            <consortium name="The Broad Institute Genomics Platform"/>
            <consortium name="The Broad Institute Genome Sequencing Center for Infectious Disease"/>
            <person name="Wu L."/>
            <person name="Ma J."/>
        </authorList>
    </citation>
    <scope>NUCLEOTIDE SEQUENCE [LARGE SCALE GENOMIC DNA]</scope>
    <source>
        <strain evidence="7">CGMCC 4.1467</strain>
    </source>
</reference>
<feature type="domain" description="LamG-like jellyroll fold" evidence="5">
    <location>
        <begin position="718"/>
        <end position="856"/>
    </location>
</feature>
<evidence type="ECO:0000313" key="7">
    <source>
        <dbReference type="Proteomes" id="UP001596472"/>
    </source>
</evidence>
<dbReference type="Pfam" id="PF13385">
    <property type="entry name" value="Laminin_G_3"/>
    <property type="match status" value="1"/>
</dbReference>
<dbReference type="PANTHER" id="PTHR46182:SF2">
    <property type="entry name" value="FI19480P1"/>
    <property type="match status" value="1"/>
</dbReference>
<dbReference type="InterPro" id="IPR035986">
    <property type="entry name" value="PKD_dom_sf"/>
</dbReference>
<dbReference type="InterPro" id="IPR032260">
    <property type="entry name" value="DUF5060"/>
</dbReference>
<sequence length="1912" mass="205240">MKTSFLAILALLGTAAVALAQTYHESGGLVVMEMEHTSSSLGQWEEQSSLSGYSGSGYLQFLGNNYETGPATSPLEYIFKINKAGLYYLHLHCAKETHDGRTDVANDCYVRVEGDYNAGPGPYTGHGDNASLSLLQSDTKYFGGATNSWKWENGQNSSGGAGNLDPGGHANKRVAVYDFKAGETYKLVVSGRSKFFRINRIVFRHTSTPQSTAQNLSTPESETGVGETCYIYDATTDFPDITSGDVPYYRDNGNDALAIAANVEANRVGFARASRTFDGPAGAYDVTITTMTEEDGESTYRLLVNGVQVASYTNPYVFVEQGNSPLDLQPHTHAWSGISIPNGATIAIESNADTNGEIPENGGTAWGRGRWQQIELCSSTSLVRPPAGRIAYVADGNSPDPDDIGANAVVFGLLKGAGLQDRLVHFSHSCDLNPLATGGSQSIDAANEQRRQNYLHQTTGEGIGFFGPFPNLSNYYNCRSEQSAAVNDLRDAINASSAGDPLWIIEAGEPDIIGYALDAATPSKRQFVHVISHHPANDNSGDFYTWAQILAFGVTEHQIGDQNVGLQVLISSGLWDWAEGHSDPAMVWILDQLKYAEADGVVAFQNNKYDCSDAGMIYWWITGANAGGNKHSTPVEIKDMLLYEGAPGPVDPLRPVGHWKLDEGTGTAAADSSDYGHHGTLLNGVSWGSDGTRGNYAEFDGSDDRIATPFRYALSSSDDFTWAWWAKVEPGNSTGAIMVGNRYGGTGSENLEFIKLMQHEAQFANTDVAGSIEHYDYADLPSDEWHHYAMVKSGGNYQWYVDGVAQGAPQVFSYSESSTIPLLIGGDDDGSGTKVNEHFAGGIDDVVLYRRALTASELMDVQNGIYFPAPPVIEVLAGWDAWDSGTVPTATVFAADVAASATASAAGGWAAGETDSRGASKDTTWGTFAGPPAASAVTTGGDGNLTLTNGKTDGEISFTITNHGTTDLELNAFHFDAVAFRPNAARSYQLSVIDGDITNGPVFTSADDAITSLGGGLKTEDSDPETHDQHDDIDIDLTGLADSTLEVGGSVVFQLAFSSGTGSGGGHHLFVDNVAVTHAVPAIPPSGLQVNGGDDVSIILPVNQVELTGTASDDGAVVSTVWSQQSGPNTATLSGETTLNLTASGLVQGTYVFRLTATDDESNSSFDQVTVNVLPEGSGDAAVTGELKKWHKITFSWTGPTSSETAGTNPFSDYRLNVVFNHAGSGKSYTVPGYFAADGNAAESSAQSGNVWRAHFSPDEEGEWSYSVSFRTGPDVAVSSAANAGSSGGFFDGDGGVIQVAATDKTGRDLRGKGRLQYVGKHHLQFAATGEYFLKAGPDAPENFLAYDDFDDTPNDQDNQPNNRKSWSPHAGDYHAASASQFTWQSGKGTEILGAVRYLAQEGLNSFSFLTFNVDGDDDNVFPHRLKSTVAAYEGVADDARWAHANGVHHDRFDVSKMAQWERVFEYGTQQGMYLHFKTQETENDDRMDGGALGRERTLYYRELVARFGHHLALNWNLGEENTNTTAQQQDFAQWFHDNDPYQHHVVLHTYPWQKDAVYTPLLGTASKLTGLSLQTNQADFANVFADTLAWVQNSAGAGVPWVVACDEPGDAQHALRPAGDAGNSWTDGRKNALWGNVMAGGAGVEFYFGYQHANSDLTCQDYASRDGFWDYCRYMLEFFENNEVPFQDMANEDALVSNSGAWCLRKTGTDYVVYLKNGGTTNLDLSGATGDFDVRWYDPRNGGTLQMGSVTTVAGGGTVSLGSAPAAATSDWVVYVTLAPAELQGFDLWYEGFTFPPGADGSPEGDADGDGRSNWFEYLFGLDPSDAASLSPMTAGLSAPTGSFRYTRRNPELTGVSDFEVWYSEDLSNWFHDRTATQIPDGNGEIQEVTVTLSSSPPSEARLFVQIRAVE</sequence>
<dbReference type="SUPFAM" id="SSF49299">
    <property type="entry name" value="PKD domain"/>
    <property type="match status" value="1"/>
</dbReference>
<proteinExistence type="predicted"/>
<comment type="caution">
    <text evidence="6">The sequence shown here is derived from an EMBL/GenBank/DDBJ whole genome shotgun (WGS) entry which is preliminary data.</text>
</comment>
<feature type="signal peptide" evidence="4">
    <location>
        <begin position="1"/>
        <end position="20"/>
    </location>
</feature>
<dbReference type="PANTHER" id="PTHR46182">
    <property type="entry name" value="FI19480P1"/>
    <property type="match status" value="1"/>
</dbReference>
<dbReference type="Pfam" id="PF16586">
    <property type="entry name" value="DUF5060"/>
    <property type="match status" value="1"/>
</dbReference>
<accession>A0ABW2L439</accession>
<dbReference type="InterPro" id="IPR024749">
    <property type="entry name" value="Collagen-bd_put"/>
</dbReference>
<evidence type="ECO:0000256" key="4">
    <source>
        <dbReference type="SAM" id="SignalP"/>
    </source>
</evidence>
<organism evidence="6 7">
    <name type="scientific">Haloferula chungangensis</name>
    <dbReference type="NCBI Taxonomy" id="1048331"/>
    <lineage>
        <taxon>Bacteria</taxon>
        <taxon>Pseudomonadati</taxon>
        <taxon>Verrucomicrobiota</taxon>
        <taxon>Verrucomicrobiia</taxon>
        <taxon>Verrucomicrobiales</taxon>
        <taxon>Verrucomicrobiaceae</taxon>
        <taxon>Haloferula</taxon>
    </lineage>
</organism>
<gene>
    <name evidence="6" type="ORF">ACFQY0_02020</name>
</gene>
<feature type="chain" id="PRO_5045418318" evidence="4">
    <location>
        <begin position="21"/>
        <end position="1912"/>
    </location>
</feature>
<dbReference type="RefSeq" id="WP_379708550.1">
    <property type="nucleotide sequence ID" value="NZ_JBHTBS010000001.1"/>
</dbReference>
<dbReference type="InterPro" id="IPR006558">
    <property type="entry name" value="LamG-like"/>
</dbReference>
<keyword evidence="7" id="KW-1185">Reference proteome</keyword>
<dbReference type="SUPFAM" id="SSF49899">
    <property type="entry name" value="Concanavalin A-like lectins/glucanases"/>
    <property type="match status" value="1"/>
</dbReference>
<dbReference type="EMBL" id="JBHTBS010000001">
    <property type="protein sequence ID" value="MFC7335940.1"/>
    <property type="molecule type" value="Genomic_DNA"/>
</dbReference>
<feature type="region of interest" description="Disordered" evidence="3">
    <location>
        <begin position="1344"/>
        <end position="1372"/>
    </location>
</feature>
<name>A0ABW2L439_9BACT</name>
<protein>
    <submittedName>
        <fullName evidence="6">DUF5060 domain-containing protein</fullName>
    </submittedName>
</protein>
<dbReference type="Gene3D" id="3.20.20.80">
    <property type="entry name" value="Glycosidases"/>
    <property type="match status" value="1"/>
</dbReference>
<dbReference type="InterPro" id="IPR029865">
    <property type="entry name" value="KIAA0319-like"/>
</dbReference>
<evidence type="ECO:0000256" key="2">
    <source>
        <dbReference type="ARBA" id="ARBA00023157"/>
    </source>
</evidence>
<dbReference type="SMART" id="SM00560">
    <property type="entry name" value="LamGL"/>
    <property type="match status" value="1"/>
</dbReference>
<evidence type="ECO:0000256" key="1">
    <source>
        <dbReference type="ARBA" id="ARBA00022729"/>
    </source>
</evidence>
<evidence type="ECO:0000259" key="5">
    <source>
        <dbReference type="SMART" id="SM00560"/>
    </source>
</evidence>
<dbReference type="Gene3D" id="2.60.120.200">
    <property type="match status" value="1"/>
</dbReference>
<dbReference type="InterPro" id="IPR013320">
    <property type="entry name" value="ConA-like_dom_sf"/>
</dbReference>
<evidence type="ECO:0000256" key="3">
    <source>
        <dbReference type="SAM" id="MobiDB-lite"/>
    </source>
</evidence>
<dbReference type="Proteomes" id="UP001596472">
    <property type="component" value="Unassembled WGS sequence"/>
</dbReference>